<evidence type="ECO:0000256" key="3">
    <source>
        <dbReference type="ARBA" id="ARBA00022630"/>
    </source>
</evidence>
<proteinExistence type="inferred from homology"/>
<dbReference type="AlphaFoldDB" id="A0A8J2VMX8"/>
<evidence type="ECO:0000313" key="8">
    <source>
        <dbReference type="Proteomes" id="UP000628775"/>
    </source>
</evidence>
<keyword evidence="8" id="KW-1185">Reference proteome</keyword>
<dbReference type="EMBL" id="BMIR01000003">
    <property type="protein sequence ID" value="GGE33383.1"/>
    <property type="molecule type" value="Genomic_DNA"/>
</dbReference>
<feature type="domain" description="FAD/NAD(P)-binding" evidence="6">
    <location>
        <begin position="64"/>
        <end position="273"/>
    </location>
</feature>
<reference evidence="7" key="2">
    <citation type="submission" date="2020-09" db="EMBL/GenBank/DDBJ databases">
        <authorList>
            <person name="Sun Q."/>
            <person name="Zhou Y."/>
        </authorList>
    </citation>
    <scope>NUCLEOTIDE SEQUENCE</scope>
    <source>
        <strain evidence="7">CGMCC 1.15371</strain>
    </source>
</reference>
<evidence type="ECO:0000256" key="4">
    <source>
        <dbReference type="ARBA" id="ARBA00022827"/>
    </source>
</evidence>
<dbReference type="GO" id="GO:0003955">
    <property type="term" value="F:NAD(P)H dehydrogenase (quinone) activity"/>
    <property type="evidence" value="ECO:0007669"/>
    <property type="project" value="TreeGrafter"/>
</dbReference>
<dbReference type="SUPFAM" id="SSF51905">
    <property type="entry name" value="FAD/NAD(P)-binding domain"/>
    <property type="match status" value="2"/>
</dbReference>
<evidence type="ECO:0000256" key="2">
    <source>
        <dbReference type="ARBA" id="ARBA00005272"/>
    </source>
</evidence>
<dbReference type="InterPro" id="IPR023753">
    <property type="entry name" value="FAD/NAD-binding_dom"/>
</dbReference>
<organism evidence="7 8">
    <name type="scientific">Pullulanibacillus camelliae</name>
    <dbReference type="NCBI Taxonomy" id="1707096"/>
    <lineage>
        <taxon>Bacteria</taxon>
        <taxon>Bacillati</taxon>
        <taxon>Bacillota</taxon>
        <taxon>Bacilli</taxon>
        <taxon>Bacillales</taxon>
        <taxon>Sporolactobacillaceae</taxon>
        <taxon>Pullulanibacillus</taxon>
    </lineage>
</organism>
<evidence type="ECO:0000259" key="6">
    <source>
        <dbReference type="Pfam" id="PF07992"/>
    </source>
</evidence>
<sequence length="357" mass="40646">MGMDAPHLYLLKQVATSPQLEDVEITLLCADRHTVDPRLFPSFAEGFYSPEELLIDIEQWVKKADIKWRRANALSLDILNKRLLTDQGHQIPFDIISFATGSFPQRSKEPTILQHALRLRTNKTALETIQKAKETQHLVIVGDGIEAIEMTLAIHAWRRKNNPNGQLHYISPAPLLTDYPKPLSQRLKRIMHQKDISLTVNASVQDISNASITTTSGEHSFTDLLWMTQPEASTLFEQAGLPTNKRGCLLVENTLQVKSHPFIFAAGSCMAIAAQPEDTLHFSFLDSMQQAIILWENIKGYVSNGEGYFYSRKKGQAVVLSVGYRKGLFLFHNRALVNRWAWRLKMRQERQWLGHYA</sequence>
<dbReference type="GO" id="GO:0019646">
    <property type="term" value="P:aerobic electron transport chain"/>
    <property type="evidence" value="ECO:0007669"/>
    <property type="project" value="TreeGrafter"/>
</dbReference>
<gene>
    <name evidence="7" type="ORF">GCM10011391_10050</name>
</gene>
<keyword evidence="3" id="KW-0285">Flavoprotein</keyword>
<keyword evidence="5" id="KW-0560">Oxidoreductase</keyword>
<evidence type="ECO:0000313" key="7">
    <source>
        <dbReference type="EMBL" id="GGE33383.1"/>
    </source>
</evidence>
<dbReference type="PANTHER" id="PTHR42913">
    <property type="entry name" value="APOPTOSIS-INDUCING FACTOR 1"/>
    <property type="match status" value="1"/>
</dbReference>
<evidence type="ECO:0000256" key="5">
    <source>
        <dbReference type="ARBA" id="ARBA00023002"/>
    </source>
</evidence>
<dbReference type="InterPro" id="IPR036188">
    <property type="entry name" value="FAD/NAD-bd_sf"/>
</dbReference>
<comment type="caution">
    <text evidence="7">The sequence shown here is derived from an EMBL/GenBank/DDBJ whole genome shotgun (WGS) entry which is preliminary data.</text>
</comment>
<comment type="similarity">
    <text evidence="2">Belongs to the NADH dehydrogenase family.</text>
</comment>
<name>A0A8J2VMX8_9BACL</name>
<dbReference type="InterPro" id="IPR051169">
    <property type="entry name" value="NADH-Q_oxidoreductase"/>
</dbReference>
<comment type="cofactor">
    <cofactor evidence="1">
        <name>FAD</name>
        <dbReference type="ChEBI" id="CHEBI:57692"/>
    </cofactor>
</comment>
<keyword evidence="4" id="KW-0274">FAD</keyword>
<dbReference type="Proteomes" id="UP000628775">
    <property type="component" value="Unassembled WGS sequence"/>
</dbReference>
<protein>
    <recommendedName>
        <fullName evidence="6">FAD/NAD(P)-binding domain-containing protein</fullName>
    </recommendedName>
</protein>
<dbReference type="PANTHER" id="PTHR42913:SF9">
    <property type="entry name" value="SLR1591 PROTEIN"/>
    <property type="match status" value="1"/>
</dbReference>
<dbReference type="Pfam" id="PF07992">
    <property type="entry name" value="Pyr_redox_2"/>
    <property type="match status" value="1"/>
</dbReference>
<accession>A0A8J2VMX8</accession>
<dbReference type="Gene3D" id="3.50.50.100">
    <property type="match status" value="1"/>
</dbReference>
<evidence type="ECO:0000256" key="1">
    <source>
        <dbReference type="ARBA" id="ARBA00001974"/>
    </source>
</evidence>
<reference evidence="7" key="1">
    <citation type="journal article" date="2014" name="Int. J. Syst. Evol. Microbiol.">
        <title>Complete genome sequence of Corynebacterium casei LMG S-19264T (=DSM 44701T), isolated from a smear-ripened cheese.</title>
        <authorList>
            <consortium name="US DOE Joint Genome Institute (JGI-PGF)"/>
            <person name="Walter F."/>
            <person name="Albersmeier A."/>
            <person name="Kalinowski J."/>
            <person name="Ruckert C."/>
        </authorList>
    </citation>
    <scope>NUCLEOTIDE SEQUENCE</scope>
    <source>
        <strain evidence="7">CGMCC 1.15371</strain>
    </source>
</reference>